<dbReference type="Pfam" id="PF00093">
    <property type="entry name" value="VWC"/>
    <property type="match status" value="1"/>
</dbReference>
<accession>A0AAD8BE61</accession>
<dbReference type="InterPro" id="IPR001007">
    <property type="entry name" value="VWF_dom"/>
</dbReference>
<protein>
    <submittedName>
        <fullName evidence="2">Cysteine-rich motor neuron 1 protein</fullName>
    </submittedName>
</protein>
<reference evidence="2" key="2">
    <citation type="submission" date="2023-04" db="EMBL/GenBank/DDBJ databases">
        <authorList>
            <person name="Bu L."/>
            <person name="Lu L."/>
            <person name="Laidemitt M.R."/>
            <person name="Zhang S.M."/>
            <person name="Mutuku M."/>
            <person name="Mkoji G."/>
            <person name="Steinauer M."/>
            <person name="Loker E.S."/>
        </authorList>
    </citation>
    <scope>NUCLEOTIDE SEQUENCE</scope>
    <source>
        <strain evidence="2">KasaAsao</strain>
        <tissue evidence="2">Whole Snail</tissue>
    </source>
</reference>
<evidence type="ECO:0000313" key="2">
    <source>
        <dbReference type="EMBL" id="KAK0052666.1"/>
    </source>
</evidence>
<dbReference type="SMART" id="SM00214">
    <property type="entry name" value="VWC"/>
    <property type="match status" value="1"/>
</dbReference>
<comment type="caution">
    <text evidence="2">The sequence shown here is derived from an EMBL/GenBank/DDBJ whole genome shotgun (WGS) entry which is preliminary data.</text>
</comment>
<dbReference type="PROSITE" id="PS50184">
    <property type="entry name" value="VWFC_2"/>
    <property type="match status" value="1"/>
</dbReference>
<evidence type="ECO:0000259" key="1">
    <source>
        <dbReference type="PROSITE" id="PS50184"/>
    </source>
</evidence>
<dbReference type="AlphaFoldDB" id="A0AAD8BE61"/>
<proteinExistence type="predicted"/>
<reference evidence="2" key="1">
    <citation type="journal article" date="2023" name="PLoS Negl. Trop. Dis.">
        <title>A genome sequence for Biomphalaria pfeifferi, the major vector snail for the human-infecting parasite Schistosoma mansoni.</title>
        <authorList>
            <person name="Bu L."/>
            <person name="Lu L."/>
            <person name="Laidemitt M.R."/>
            <person name="Zhang S.M."/>
            <person name="Mutuku M."/>
            <person name="Mkoji G."/>
            <person name="Steinauer M."/>
            <person name="Loker E.S."/>
        </authorList>
    </citation>
    <scope>NUCLEOTIDE SEQUENCE</scope>
    <source>
        <strain evidence="2">KasaAsao</strain>
    </source>
</reference>
<dbReference type="EMBL" id="JASAOG010000092">
    <property type="protein sequence ID" value="KAK0052666.1"/>
    <property type="molecule type" value="Genomic_DNA"/>
</dbReference>
<feature type="domain" description="VWFC" evidence="1">
    <location>
        <begin position="50"/>
        <end position="108"/>
    </location>
</feature>
<evidence type="ECO:0000313" key="3">
    <source>
        <dbReference type="Proteomes" id="UP001233172"/>
    </source>
</evidence>
<dbReference type="SUPFAM" id="SSF57603">
    <property type="entry name" value="FnI-like domain"/>
    <property type="match status" value="1"/>
</dbReference>
<organism evidence="2 3">
    <name type="scientific">Biomphalaria pfeifferi</name>
    <name type="common">Bloodfluke planorb</name>
    <name type="synonym">Freshwater snail</name>
    <dbReference type="NCBI Taxonomy" id="112525"/>
    <lineage>
        <taxon>Eukaryota</taxon>
        <taxon>Metazoa</taxon>
        <taxon>Spiralia</taxon>
        <taxon>Lophotrochozoa</taxon>
        <taxon>Mollusca</taxon>
        <taxon>Gastropoda</taxon>
        <taxon>Heterobranchia</taxon>
        <taxon>Euthyneura</taxon>
        <taxon>Panpulmonata</taxon>
        <taxon>Hygrophila</taxon>
        <taxon>Lymnaeoidea</taxon>
        <taxon>Planorbidae</taxon>
        <taxon>Biomphalaria</taxon>
    </lineage>
</organism>
<dbReference type="Proteomes" id="UP001233172">
    <property type="component" value="Unassembled WGS sequence"/>
</dbReference>
<dbReference type="Gene3D" id="2.10.70.10">
    <property type="entry name" value="Complement Module, domain 1"/>
    <property type="match status" value="1"/>
</dbReference>
<name>A0AAD8BE61_BIOPF</name>
<gene>
    <name evidence="2" type="ORF">Bpfe_017782</name>
</gene>
<keyword evidence="3" id="KW-1185">Reference proteome</keyword>
<sequence length="108" mass="12084">MYILDESVPPLSSYRSLLSTAELLSEMNWLIVCCLMCLTFTLSTQQELDCTDNGVFYPNGYRFKPEPCTTCYCSNGNYGCIAVMCGWPKCKGEDKPFVRDGDCCPSCP</sequence>
<dbReference type="PROSITE" id="PS01208">
    <property type="entry name" value="VWFC_1"/>
    <property type="match status" value="1"/>
</dbReference>